<dbReference type="InterPro" id="IPR036188">
    <property type="entry name" value="FAD/NAD-bd_sf"/>
</dbReference>
<dbReference type="Pfam" id="PF01266">
    <property type="entry name" value="DAO"/>
    <property type="match status" value="1"/>
</dbReference>
<evidence type="ECO:0000313" key="3">
    <source>
        <dbReference type="EMBL" id="MBK1669076.1"/>
    </source>
</evidence>
<dbReference type="Gene3D" id="3.50.50.60">
    <property type="entry name" value="FAD/NAD(P)-binding domain"/>
    <property type="match status" value="1"/>
</dbReference>
<evidence type="ECO:0000259" key="2">
    <source>
        <dbReference type="Pfam" id="PF01266"/>
    </source>
</evidence>
<feature type="domain" description="FAD dependent oxidoreductase" evidence="2">
    <location>
        <begin position="9"/>
        <end position="222"/>
    </location>
</feature>
<dbReference type="RefSeq" id="WP_200341401.1">
    <property type="nucleotide sequence ID" value="NZ_NRRL01000037.1"/>
</dbReference>
<comment type="caution">
    <text evidence="3">The sequence shown here is derived from an EMBL/GenBank/DDBJ whole genome shotgun (WGS) entry which is preliminary data.</text>
</comment>
<dbReference type="Gene3D" id="3.30.9.10">
    <property type="entry name" value="D-Amino Acid Oxidase, subunit A, domain 2"/>
    <property type="match status" value="1"/>
</dbReference>
<dbReference type="PANTHER" id="PTHR13847">
    <property type="entry name" value="SARCOSINE DEHYDROGENASE-RELATED"/>
    <property type="match status" value="1"/>
</dbReference>
<proteinExistence type="predicted"/>
<accession>A0ABS1DF27</accession>
<dbReference type="Proteomes" id="UP001296873">
    <property type="component" value="Unassembled WGS sequence"/>
</dbReference>
<organism evidence="3 4">
    <name type="scientific">Rhodovibrio sodomensis</name>
    <dbReference type="NCBI Taxonomy" id="1088"/>
    <lineage>
        <taxon>Bacteria</taxon>
        <taxon>Pseudomonadati</taxon>
        <taxon>Pseudomonadota</taxon>
        <taxon>Alphaproteobacteria</taxon>
        <taxon>Rhodospirillales</taxon>
        <taxon>Rhodovibrionaceae</taxon>
        <taxon>Rhodovibrio</taxon>
    </lineage>
</organism>
<dbReference type="EMBL" id="NRRL01000037">
    <property type="protein sequence ID" value="MBK1669076.1"/>
    <property type="molecule type" value="Genomic_DNA"/>
</dbReference>
<dbReference type="PANTHER" id="PTHR13847:SF287">
    <property type="entry name" value="FAD-DEPENDENT OXIDOREDUCTASE DOMAIN-CONTAINING PROTEIN 1"/>
    <property type="match status" value="1"/>
</dbReference>
<sequence>MALPSHAKYVVIGAGVHGLSTAWHLAEKLNATGKGDGSDVLVVDKAGIAAGASGIACGVVRNNYYQPAMRELMAHSVAVWESDPEAFSYHPVGYMQISPECMHADVASIHQQQQKIGYDSVFVEGARDSQKYMESLLDDWQAKGITSVLHEKKGGYANNTRSIYGLAGKAEAAGVRIVTGVTVTGFQTGQNSNAVTAVETDRGRIACEQVVVGVGPWVKQIWDLLELPGTVDILGKDGQTHHDVPMWRYWALEEGVLGVEPDVQKTVGGDSPPVIHVDTDAPLYSDVDGSLITDQLWGIYYKPDLNFGGIQGGAMPQPVARDADEVQVDPYGPESPEFVVDDNFAHMWCSALAFCQKRFEGQIHKYKKEPSGGLGCFTPDSFPVFDRFRENVYVIADSNHGYKMIGVGQLVAGELLNGESELLKPFRFDRYAKGELHPTSHSPFPWS</sequence>
<keyword evidence="1" id="KW-0560">Oxidoreductase</keyword>
<dbReference type="SUPFAM" id="SSF51905">
    <property type="entry name" value="FAD/NAD(P)-binding domain"/>
    <property type="match status" value="1"/>
</dbReference>
<keyword evidence="4" id="KW-1185">Reference proteome</keyword>
<dbReference type="InterPro" id="IPR006076">
    <property type="entry name" value="FAD-dep_OxRdtase"/>
</dbReference>
<protein>
    <submittedName>
        <fullName evidence="3">Monomeric sarcosine oxidase</fullName>
    </submittedName>
</protein>
<evidence type="ECO:0000256" key="1">
    <source>
        <dbReference type="ARBA" id="ARBA00023002"/>
    </source>
</evidence>
<name>A0ABS1DF27_9PROT</name>
<evidence type="ECO:0000313" key="4">
    <source>
        <dbReference type="Proteomes" id="UP001296873"/>
    </source>
</evidence>
<reference evidence="3 4" key="1">
    <citation type="journal article" date="2020" name="Microorganisms">
        <title>Osmotic Adaptation and Compatible Solute Biosynthesis of Phototrophic Bacteria as Revealed from Genome Analyses.</title>
        <authorList>
            <person name="Imhoff J.F."/>
            <person name="Rahn T."/>
            <person name="Kunzel S."/>
            <person name="Keller A."/>
            <person name="Neulinger S.C."/>
        </authorList>
    </citation>
    <scope>NUCLEOTIDE SEQUENCE [LARGE SCALE GENOMIC DNA]</scope>
    <source>
        <strain evidence="3 4">DSM 9895</strain>
    </source>
</reference>
<gene>
    <name evidence="3" type="ORF">CKO28_13640</name>
</gene>